<dbReference type="PANTHER" id="PTHR24139:SF34">
    <property type="entry name" value="85_88 KDA CALCIUM-INDEPENDENT PHOSPHOLIPASE A2"/>
    <property type="match status" value="1"/>
</dbReference>
<sequence>MEDVDARLLCLDGGGIRGLVLIVLLRALQRHALGAPIKRLFDWIAGTSTGAILALALSLDKSPDYALGLYFRLKDQVFQGTRPYPEGPLEDVLKRELGETTVMSDITGVKVVVTGVLADRYPADLHLFRNYDSGEQLLRTHRPLMSPDNVVATSPSGVGPRSFVATQPPSQQLVWEAARASGAAPSYFRAYGRFIDGGLIANNPSLDLLTEISERNAVVNAIDCFRPESLYGTLQMAFGLSNMAKLLIDQATMADNHTVDRCRAWCQTSNVRYVRLSPLLSADVQLDETRDEVLLNMLWEAEAFCVSKKDKLHKLAKLLTKSSDI</sequence>
<dbReference type="AlphaFoldDB" id="A0A6A0GY60"/>
<organism evidence="7">
    <name type="scientific">Hyalella azteca</name>
    <name type="common">Amphipod</name>
    <dbReference type="NCBI Taxonomy" id="294128"/>
    <lineage>
        <taxon>Eukaryota</taxon>
        <taxon>Metazoa</taxon>
        <taxon>Ecdysozoa</taxon>
        <taxon>Arthropoda</taxon>
        <taxon>Crustacea</taxon>
        <taxon>Multicrustacea</taxon>
        <taxon>Malacostraca</taxon>
        <taxon>Eumalacostraca</taxon>
        <taxon>Peracarida</taxon>
        <taxon>Amphipoda</taxon>
        <taxon>Senticaudata</taxon>
        <taxon>Talitrida</taxon>
        <taxon>Talitroidea</taxon>
        <taxon>Hyalellidae</taxon>
        <taxon>Hyalella</taxon>
    </lineage>
</organism>
<dbReference type="Pfam" id="PF01734">
    <property type="entry name" value="Patatin"/>
    <property type="match status" value="1"/>
</dbReference>
<dbReference type="GO" id="GO:0052816">
    <property type="term" value="F:long-chain fatty acyl-CoA hydrolase activity"/>
    <property type="evidence" value="ECO:0007669"/>
    <property type="project" value="TreeGrafter"/>
</dbReference>
<proteinExistence type="predicted"/>
<dbReference type="GO" id="GO:0047499">
    <property type="term" value="F:calcium-independent phospholipase A2 activity"/>
    <property type="evidence" value="ECO:0007669"/>
    <property type="project" value="InterPro"/>
</dbReference>
<dbReference type="GO" id="GO:0016042">
    <property type="term" value="P:lipid catabolic process"/>
    <property type="evidence" value="ECO:0007669"/>
    <property type="project" value="UniProtKB-UniRule"/>
</dbReference>
<dbReference type="GO" id="GO:0005739">
    <property type="term" value="C:mitochondrion"/>
    <property type="evidence" value="ECO:0007669"/>
    <property type="project" value="TreeGrafter"/>
</dbReference>
<name>A0A6A0GY60_HYAAZ</name>
<dbReference type="PANTHER" id="PTHR24139">
    <property type="entry name" value="CALCIUM-INDEPENDENT PHOSPHOLIPASE A2"/>
    <property type="match status" value="1"/>
</dbReference>
<gene>
    <name evidence="7" type="ORF">HAZT_HAZT007902</name>
</gene>
<evidence type="ECO:0000256" key="3">
    <source>
        <dbReference type="ARBA" id="ARBA00023043"/>
    </source>
</evidence>
<dbReference type="InterPro" id="IPR002641">
    <property type="entry name" value="PNPLA_dom"/>
</dbReference>
<dbReference type="SUPFAM" id="SSF52151">
    <property type="entry name" value="FabD/lysophospholipase-like"/>
    <property type="match status" value="1"/>
</dbReference>
<reference evidence="7" key="2">
    <citation type="journal article" date="2018" name="Environ. Sci. Technol.">
        <title>The Toxicogenome of Hyalella azteca: A Model for Sediment Ecotoxicology and Evolutionary Toxicology.</title>
        <authorList>
            <person name="Poynton H.C."/>
            <person name="Hasenbein S."/>
            <person name="Benoit J.B."/>
            <person name="Sepulveda M.S."/>
            <person name="Poelchau M.F."/>
            <person name="Hughes D.S.T."/>
            <person name="Murali S.C."/>
            <person name="Chen S."/>
            <person name="Glastad K.M."/>
            <person name="Goodisman M.A.D."/>
            <person name="Werren J.H."/>
            <person name="Vineis J.H."/>
            <person name="Bowen J.L."/>
            <person name="Friedrich M."/>
            <person name="Jones J."/>
            <person name="Robertson H.M."/>
            <person name="Feyereisen R."/>
            <person name="Mechler-Hickson A."/>
            <person name="Mathers N."/>
            <person name="Lee C.E."/>
            <person name="Colbourne J.K."/>
            <person name="Biales A."/>
            <person name="Johnston J.S."/>
            <person name="Wellborn G.A."/>
            <person name="Rosendale A.J."/>
            <person name="Cridge A.G."/>
            <person name="Munoz-Torres M.C."/>
            <person name="Bain P.A."/>
            <person name="Manny A.R."/>
            <person name="Major K.M."/>
            <person name="Lambert F.N."/>
            <person name="Vulpe C.D."/>
            <person name="Tuck P."/>
            <person name="Blalock B.J."/>
            <person name="Lin Y.Y."/>
            <person name="Smith M.E."/>
            <person name="Ochoa-Acuna H."/>
            <person name="Chen M.M."/>
            <person name="Childers C.P."/>
            <person name="Qu J."/>
            <person name="Dugan S."/>
            <person name="Lee S.L."/>
            <person name="Chao H."/>
            <person name="Dinh H."/>
            <person name="Han Y."/>
            <person name="Doddapaneni H."/>
            <person name="Worley K.C."/>
            <person name="Muzny D.M."/>
            <person name="Gibbs R.A."/>
            <person name="Richards S."/>
        </authorList>
    </citation>
    <scope>NUCLEOTIDE SEQUENCE</scope>
    <source>
        <strain evidence="7">HAZT.00-mixed</strain>
        <tissue evidence="7">Whole organism</tissue>
    </source>
</reference>
<feature type="short sequence motif" description="GXSXG" evidence="5">
    <location>
        <begin position="46"/>
        <end position="50"/>
    </location>
</feature>
<evidence type="ECO:0000259" key="6">
    <source>
        <dbReference type="PROSITE" id="PS51635"/>
    </source>
</evidence>
<evidence type="ECO:0000256" key="5">
    <source>
        <dbReference type="PROSITE-ProRule" id="PRU01161"/>
    </source>
</evidence>
<dbReference type="Proteomes" id="UP000711488">
    <property type="component" value="Unassembled WGS sequence"/>
</dbReference>
<evidence type="ECO:0000256" key="1">
    <source>
        <dbReference type="ARBA" id="ARBA00022737"/>
    </source>
</evidence>
<feature type="active site" description="Nucleophile" evidence="5">
    <location>
        <position position="48"/>
    </location>
</feature>
<feature type="short sequence motif" description="GXGXXG" evidence="5">
    <location>
        <begin position="13"/>
        <end position="18"/>
    </location>
</feature>
<keyword evidence="4 5" id="KW-0443">Lipid metabolism</keyword>
<comment type="caution">
    <text evidence="7">The sequence shown here is derived from an EMBL/GenBank/DDBJ whole genome shotgun (WGS) entry which is preliminary data.</text>
</comment>
<keyword evidence="3" id="KW-0040">ANK repeat</keyword>
<reference evidence="7" key="3">
    <citation type="submission" date="2019-06" db="EMBL/GenBank/DDBJ databases">
        <authorList>
            <person name="Poynton C."/>
            <person name="Hasenbein S."/>
            <person name="Benoit J.B."/>
            <person name="Sepulveda M.S."/>
            <person name="Poelchau M.F."/>
            <person name="Murali S.C."/>
            <person name="Chen S."/>
            <person name="Glastad K.M."/>
            <person name="Werren J.H."/>
            <person name="Vineis J.H."/>
            <person name="Bowen J.L."/>
            <person name="Friedrich M."/>
            <person name="Jones J."/>
            <person name="Robertson H.M."/>
            <person name="Feyereisen R."/>
            <person name="Mechler-Hickson A."/>
            <person name="Mathers N."/>
            <person name="Lee C.E."/>
            <person name="Colbourne J.K."/>
            <person name="Biales A."/>
            <person name="Johnston J.S."/>
            <person name="Wellborn G.A."/>
            <person name="Rosendale A.J."/>
            <person name="Cridge A.G."/>
            <person name="Munoz-Torres M.C."/>
            <person name="Bain P.A."/>
            <person name="Manny A.R."/>
            <person name="Major K.M."/>
            <person name="Lambert F.N."/>
            <person name="Vulpe C.D."/>
            <person name="Tuck P."/>
            <person name="Blalock B.J."/>
            <person name="Lin Y.-Y."/>
            <person name="Smith M.E."/>
            <person name="Ochoa-Acuna H."/>
            <person name="Chen M.-J.M."/>
            <person name="Childers C.P."/>
            <person name="Qu J."/>
            <person name="Dugan S."/>
            <person name="Lee S.L."/>
            <person name="Chao H."/>
            <person name="Dinh H."/>
            <person name="Han Y."/>
            <person name="Doddapaneni H."/>
            <person name="Worley K.C."/>
            <person name="Muzny D.M."/>
            <person name="Gibbs R.A."/>
            <person name="Richards S."/>
        </authorList>
    </citation>
    <scope>NUCLEOTIDE SEQUENCE</scope>
    <source>
        <strain evidence="7">HAZT.00-mixed</strain>
        <tissue evidence="7">Whole organism</tissue>
    </source>
</reference>
<feature type="short sequence motif" description="DGA/G" evidence="5">
    <location>
        <begin position="196"/>
        <end position="198"/>
    </location>
</feature>
<dbReference type="PROSITE" id="PS51635">
    <property type="entry name" value="PNPLA"/>
    <property type="match status" value="1"/>
</dbReference>
<dbReference type="OrthoDB" id="10021675at2759"/>
<dbReference type="GO" id="GO:2000304">
    <property type="term" value="P:positive regulation of ceramide biosynthetic process"/>
    <property type="evidence" value="ECO:0007669"/>
    <property type="project" value="TreeGrafter"/>
</dbReference>
<protein>
    <recommendedName>
        <fullName evidence="6">PNPLA domain-containing protein</fullName>
    </recommendedName>
</protein>
<dbReference type="InterPro" id="IPR047148">
    <property type="entry name" value="PLPL9"/>
</dbReference>
<reference evidence="7" key="1">
    <citation type="submission" date="2014-08" db="EMBL/GenBank/DDBJ databases">
        <authorList>
            <person name="Murali S."/>
            <person name="Richards S."/>
            <person name="Bandaranaike D."/>
            <person name="Bellair M."/>
            <person name="Blankenburg K."/>
            <person name="Chao H."/>
            <person name="Dinh H."/>
            <person name="Doddapaneni H."/>
            <person name="Dugan-Rocha S."/>
            <person name="Elkadiri S."/>
            <person name="Gnanaolivu R."/>
            <person name="Hughes D."/>
            <person name="Lee S."/>
            <person name="Li M."/>
            <person name="Ming W."/>
            <person name="Munidasa M."/>
            <person name="Muniz J."/>
            <person name="Nguyen L."/>
            <person name="Osuji N."/>
            <person name="Pu L.-L."/>
            <person name="Puazo M."/>
            <person name="Skinner E."/>
            <person name="Qu C."/>
            <person name="Quiroz J."/>
            <person name="Raj R."/>
            <person name="Weissenberger G."/>
            <person name="Xin Y."/>
            <person name="Zou X."/>
            <person name="Han Y."/>
            <person name="Worley K."/>
            <person name="Muzny D."/>
            <person name="Gibbs R."/>
        </authorList>
    </citation>
    <scope>NUCLEOTIDE SEQUENCE</scope>
    <source>
        <strain evidence="7">HAZT.00-mixed</strain>
        <tissue evidence="7">Whole organism</tissue>
    </source>
</reference>
<feature type="domain" description="PNPLA" evidence="6">
    <location>
        <begin position="9"/>
        <end position="209"/>
    </location>
</feature>
<evidence type="ECO:0000256" key="4">
    <source>
        <dbReference type="ARBA" id="ARBA00023098"/>
    </source>
</evidence>
<evidence type="ECO:0000256" key="2">
    <source>
        <dbReference type="ARBA" id="ARBA00022801"/>
    </source>
</evidence>
<dbReference type="InterPro" id="IPR016035">
    <property type="entry name" value="Acyl_Trfase/lysoPLipase"/>
</dbReference>
<evidence type="ECO:0000313" key="7">
    <source>
        <dbReference type="EMBL" id="KAA0192445.1"/>
    </source>
</evidence>
<keyword evidence="5" id="KW-0442">Lipid degradation</keyword>
<keyword evidence="2 5" id="KW-0378">Hydrolase</keyword>
<accession>A0A6A0GY60</accession>
<dbReference type="EMBL" id="JQDR03011647">
    <property type="protein sequence ID" value="KAA0192445.1"/>
    <property type="molecule type" value="Genomic_DNA"/>
</dbReference>
<feature type="active site" description="Proton acceptor" evidence="5">
    <location>
        <position position="196"/>
    </location>
</feature>
<keyword evidence="1" id="KW-0677">Repeat</keyword>
<dbReference type="Gene3D" id="3.40.1090.10">
    <property type="entry name" value="Cytosolic phospholipase A2 catalytic domain"/>
    <property type="match status" value="1"/>
</dbReference>